<comment type="subcellular location">
    <subcellularLocation>
        <location evidence="1">Membrane</location>
        <topology evidence="1">Multi-pass membrane protein</topology>
    </subcellularLocation>
</comment>
<comment type="caution">
    <text evidence="10">The sequence shown here is derived from an EMBL/GenBank/DDBJ whole genome shotgun (WGS) entry which is preliminary data.</text>
</comment>
<dbReference type="InterPro" id="IPR013525">
    <property type="entry name" value="ABC2_TM"/>
</dbReference>
<feature type="transmembrane region" description="Helical" evidence="8">
    <location>
        <begin position="525"/>
        <end position="548"/>
    </location>
</feature>
<evidence type="ECO:0000256" key="8">
    <source>
        <dbReference type="SAM" id="Phobius"/>
    </source>
</evidence>
<protein>
    <recommendedName>
        <fullName evidence="9">ABC transporter domain-containing protein</fullName>
    </recommendedName>
</protein>
<dbReference type="PANTHER" id="PTHR48041:SF22">
    <property type="entry name" value="ABC TRANSPORTER G FAMILY MEMBER 9"/>
    <property type="match status" value="1"/>
</dbReference>
<evidence type="ECO:0000256" key="6">
    <source>
        <dbReference type="ARBA" id="ARBA00022989"/>
    </source>
</evidence>
<evidence type="ECO:0000256" key="3">
    <source>
        <dbReference type="ARBA" id="ARBA00022692"/>
    </source>
</evidence>
<sequence>MASGTLSTSEYQTLMKSTREGKRNMFIKANPPFEDVTYQTKTSKRDCLFCKKETSSNEDDSRLILKGVSGSVLPGELLAILGPSGSGKTTLINALGGRLKGVTEGSITYNGKHLSKSVKRNLGFVPQHDLFYSHLTVLETLVFSALLRLPNSLSKREKIAHACAVMSELDLNHCKDTIMGGPLLRGVSGGERKRVSIGQELLTNPSLLLVDEPTSGLDSTTARRIVVTLCDLAKSGRTVVMTIHQPSSKLFYMFQKILLLSDGNTLYFGKGELVMNYFYSIGYAPSVAMNPTDFLLDLATGIYGGNLEEEGEATKQVLISAFESNLASQVKMELKSSKVEFHNISGDEMFSQYCTTWWQQFTILIRRGFKERKYEQFSILVICKVLAASTISGLVWWHAGANQMKDLVGLLFYYTQFGAYFPLIISIFIFPSDHEMLMKEKSCYMYRLSSYVMANSMIELPVVLSMPTIFVTITYWMVGLKPNPLSFFQTLAIVLLYALVSQGIGLAIGAIVVKNQKLATTVGSVLMGLYMFSNGFLVHHIPSFISWIKHISHSYYGYKLLLGSQFSSIISTHPCGQNNNHNVTCFGREYDVIKHVGIDHQVFSVFALVAMVVVYRIIAYFALIIVVKHS</sequence>
<dbReference type="InterPro" id="IPR017871">
    <property type="entry name" value="ABC_transporter-like_CS"/>
</dbReference>
<keyword evidence="2" id="KW-0813">Transport</keyword>
<dbReference type="SUPFAM" id="SSF52540">
    <property type="entry name" value="P-loop containing nucleoside triphosphate hydrolases"/>
    <property type="match status" value="1"/>
</dbReference>
<dbReference type="InterPro" id="IPR043926">
    <property type="entry name" value="ABCG_dom"/>
</dbReference>
<keyword evidence="11" id="KW-1185">Reference proteome</keyword>
<evidence type="ECO:0000256" key="7">
    <source>
        <dbReference type="ARBA" id="ARBA00023136"/>
    </source>
</evidence>
<keyword evidence="3 8" id="KW-0812">Transmembrane</keyword>
<dbReference type="PROSITE" id="PS00211">
    <property type="entry name" value="ABC_TRANSPORTER_1"/>
    <property type="match status" value="1"/>
</dbReference>
<organism evidence="10 11">
    <name type="scientific">Stylosanthes scabra</name>
    <dbReference type="NCBI Taxonomy" id="79078"/>
    <lineage>
        <taxon>Eukaryota</taxon>
        <taxon>Viridiplantae</taxon>
        <taxon>Streptophyta</taxon>
        <taxon>Embryophyta</taxon>
        <taxon>Tracheophyta</taxon>
        <taxon>Spermatophyta</taxon>
        <taxon>Magnoliopsida</taxon>
        <taxon>eudicotyledons</taxon>
        <taxon>Gunneridae</taxon>
        <taxon>Pentapetalae</taxon>
        <taxon>rosids</taxon>
        <taxon>fabids</taxon>
        <taxon>Fabales</taxon>
        <taxon>Fabaceae</taxon>
        <taxon>Papilionoideae</taxon>
        <taxon>50 kb inversion clade</taxon>
        <taxon>dalbergioids sensu lato</taxon>
        <taxon>Dalbergieae</taxon>
        <taxon>Pterocarpus clade</taxon>
        <taxon>Stylosanthes</taxon>
    </lineage>
</organism>
<proteinExistence type="predicted"/>
<dbReference type="InterPro" id="IPR027417">
    <property type="entry name" value="P-loop_NTPase"/>
</dbReference>
<dbReference type="SMART" id="SM00382">
    <property type="entry name" value="AAA"/>
    <property type="match status" value="1"/>
</dbReference>
<evidence type="ECO:0000313" key="10">
    <source>
        <dbReference type="EMBL" id="MED6156707.1"/>
    </source>
</evidence>
<evidence type="ECO:0000313" key="11">
    <source>
        <dbReference type="Proteomes" id="UP001341840"/>
    </source>
</evidence>
<dbReference type="PROSITE" id="PS50893">
    <property type="entry name" value="ABC_TRANSPORTER_2"/>
    <property type="match status" value="1"/>
</dbReference>
<reference evidence="10 11" key="1">
    <citation type="journal article" date="2023" name="Plants (Basel)">
        <title>Bridging the Gap: Combining Genomics and Transcriptomics Approaches to Understand Stylosanthes scabra, an Orphan Legume from the Brazilian Caatinga.</title>
        <authorList>
            <person name="Ferreira-Neto J.R.C."/>
            <person name="da Silva M.D."/>
            <person name="Binneck E."/>
            <person name="de Melo N.F."/>
            <person name="da Silva R.H."/>
            <person name="de Melo A.L.T.M."/>
            <person name="Pandolfi V."/>
            <person name="Bustamante F.O."/>
            <person name="Brasileiro-Vidal A.C."/>
            <person name="Benko-Iseppon A.M."/>
        </authorList>
    </citation>
    <scope>NUCLEOTIDE SEQUENCE [LARGE SCALE GENOMIC DNA]</scope>
    <source>
        <tissue evidence="10">Leaves</tissue>
    </source>
</reference>
<name>A0ABU6U6E6_9FABA</name>
<dbReference type="PANTHER" id="PTHR48041">
    <property type="entry name" value="ABC TRANSPORTER G FAMILY MEMBER 28"/>
    <property type="match status" value="1"/>
</dbReference>
<evidence type="ECO:0000259" key="9">
    <source>
        <dbReference type="PROSITE" id="PS50893"/>
    </source>
</evidence>
<dbReference type="Proteomes" id="UP001341840">
    <property type="component" value="Unassembled WGS sequence"/>
</dbReference>
<feature type="transmembrane region" description="Helical" evidence="8">
    <location>
        <begin position="602"/>
        <end position="627"/>
    </location>
</feature>
<evidence type="ECO:0000256" key="1">
    <source>
        <dbReference type="ARBA" id="ARBA00004141"/>
    </source>
</evidence>
<feature type="transmembrane region" description="Helical" evidence="8">
    <location>
        <begin position="451"/>
        <end position="478"/>
    </location>
</feature>
<evidence type="ECO:0000256" key="2">
    <source>
        <dbReference type="ARBA" id="ARBA00022448"/>
    </source>
</evidence>
<evidence type="ECO:0000256" key="5">
    <source>
        <dbReference type="ARBA" id="ARBA00022840"/>
    </source>
</evidence>
<dbReference type="InterPro" id="IPR003439">
    <property type="entry name" value="ABC_transporter-like_ATP-bd"/>
</dbReference>
<accession>A0ABU6U6E6</accession>
<keyword evidence="4" id="KW-0547">Nucleotide-binding</keyword>
<dbReference type="Pfam" id="PF01061">
    <property type="entry name" value="ABC2_membrane"/>
    <property type="match status" value="1"/>
</dbReference>
<feature type="domain" description="ABC transporter" evidence="9">
    <location>
        <begin position="50"/>
        <end position="287"/>
    </location>
</feature>
<keyword evidence="5" id="KW-0067">ATP-binding</keyword>
<keyword evidence="6 8" id="KW-1133">Transmembrane helix</keyword>
<dbReference type="InterPro" id="IPR003593">
    <property type="entry name" value="AAA+_ATPase"/>
</dbReference>
<feature type="transmembrane region" description="Helical" evidence="8">
    <location>
        <begin position="377"/>
        <end position="399"/>
    </location>
</feature>
<feature type="transmembrane region" description="Helical" evidence="8">
    <location>
        <begin position="411"/>
        <end position="430"/>
    </location>
</feature>
<dbReference type="Gene3D" id="3.40.50.300">
    <property type="entry name" value="P-loop containing nucleotide triphosphate hydrolases"/>
    <property type="match status" value="1"/>
</dbReference>
<gene>
    <name evidence="10" type="ORF">PIB30_016863</name>
</gene>
<dbReference type="Pfam" id="PF19055">
    <property type="entry name" value="ABC2_membrane_7"/>
    <property type="match status" value="1"/>
</dbReference>
<dbReference type="EMBL" id="JASCZI010120877">
    <property type="protein sequence ID" value="MED6156707.1"/>
    <property type="molecule type" value="Genomic_DNA"/>
</dbReference>
<keyword evidence="7 8" id="KW-0472">Membrane</keyword>
<evidence type="ECO:0000256" key="4">
    <source>
        <dbReference type="ARBA" id="ARBA00022741"/>
    </source>
</evidence>
<dbReference type="InterPro" id="IPR050352">
    <property type="entry name" value="ABCG_transporters"/>
</dbReference>
<dbReference type="Pfam" id="PF00005">
    <property type="entry name" value="ABC_tran"/>
    <property type="match status" value="1"/>
</dbReference>
<feature type="transmembrane region" description="Helical" evidence="8">
    <location>
        <begin position="490"/>
        <end position="513"/>
    </location>
</feature>